<evidence type="ECO:0000313" key="3">
    <source>
        <dbReference type="EMBL" id="KAI3957848.1"/>
    </source>
</evidence>
<reference evidence="3" key="1">
    <citation type="submission" date="2022-04" db="EMBL/GenBank/DDBJ databases">
        <title>A functionally conserved STORR gene fusion in Papaver species that diverged 16.8 million years ago.</title>
        <authorList>
            <person name="Catania T."/>
        </authorList>
    </citation>
    <scope>NUCLEOTIDE SEQUENCE</scope>
    <source>
        <strain evidence="3">S-188037</strain>
    </source>
</reference>
<dbReference type="PANTHER" id="PTHR32494">
    <property type="entry name" value="ALLANTOATE DEIMINASE-RELATED"/>
    <property type="match status" value="1"/>
</dbReference>
<dbReference type="GO" id="GO:0016813">
    <property type="term" value="F:hydrolase activity, acting on carbon-nitrogen (but not peptide) bonds, in linear amidines"/>
    <property type="evidence" value="ECO:0007669"/>
    <property type="project" value="InterPro"/>
</dbReference>
<dbReference type="InterPro" id="IPR010158">
    <property type="entry name" value="Amidase_Cbmase"/>
</dbReference>
<sequence>MISIEVSSEGCRFIKSIMASFGLLVKEDAVGKIFGRWVHDNIEVNDKELLFIPFIIYTRETQYFLSGIVGVLRAIEAINVLRRFIKSIMASFGLLVKEDAYDGVVGVLRAIEAINVLRRSGFKPKKVTRVDNVQVRGALTFWDKLFGKVRIKILGAIKYISVNHTFGY</sequence>
<evidence type="ECO:0000313" key="4">
    <source>
        <dbReference type="Proteomes" id="UP001202328"/>
    </source>
</evidence>
<dbReference type="Proteomes" id="UP001202328">
    <property type="component" value="Unassembled WGS sequence"/>
</dbReference>
<evidence type="ECO:0000256" key="2">
    <source>
        <dbReference type="ARBA" id="ARBA00022801"/>
    </source>
</evidence>
<dbReference type="AlphaFoldDB" id="A0AAD4XXZ2"/>
<evidence type="ECO:0000256" key="1">
    <source>
        <dbReference type="ARBA" id="ARBA00022723"/>
    </source>
</evidence>
<keyword evidence="2" id="KW-0378">Hydrolase</keyword>
<gene>
    <name evidence="3" type="ORF">MKW98_008322</name>
</gene>
<dbReference type="GO" id="GO:0046872">
    <property type="term" value="F:metal ion binding"/>
    <property type="evidence" value="ECO:0007669"/>
    <property type="project" value="UniProtKB-KW"/>
</dbReference>
<protein>
    <submittedName>
        <fullName evidence="3">Uncharacterized protein</fullName>
    </submittedName>
</protein>
<proteinExistence type="predicted"/>
<name>A0AAD4XXZ2_9MAGN</name>
<keyword evidence="4" id="KW-1185">Reference proteome</keyword>
<keyword evidence="1" id="KW-0479">Metal-binding</keyword>
<dbReference type="PANTHER" id="PTHR32494:SF19">
    <property type="entry name" value="ALLANTOATE DEIMINASE-RELATED"/>
    <property type="match status" value="1"/>
</dbReference>
<accession>A0AAD4XXZ2</accession>
<dbReference type="EMBL" id="JAJJMB010001204">
    <property type="protein sequence ID" value="KAI3957848.1"/>
    <property type="molecule type" value="Genomic_DNA"/>
</dbReference>
<organism evidence="3 4">
    <name type="scientific">Papaver atlanticum</name>
    <dbReference type="NCBI Taxonomy" id="357466"/>
    <lineage>
        <taxon>Eukaryota</taxon>
        <taxon>Viridiplantae</taxon>
        <taxon>Streptophyta</taxon>
        <taxon>Embryophyta</taxon>
        <taxon>Tracheophyta</taxon>
        <taxon>Spermatophyta</taxon>
        <taxon>Magnoliopsida</taxon>
        <taxon>Ranunculales</taxon>
        <taxon>Papaveraceae</taxon>
        <taxon>Papaveroideae</taxon>
        <taxon>Papaver</taxon>
    </lineage>
</organism>
<comment type="caution">
    <text evidence="3">The sequence shown here is derived from an EMBL/GenBank/DDBJ whole genome shotgun (WGS) entry which is preliminary data.</text>
</comment>